<evidence type="ECO:0000259" key="1">
    <source>
        <dbReference type="Pfam" id="PF12697"/>
    </source>
</evidence>
<evidence type="ECO:0000313" key="2">
    <source>
        <dbReference type="EMBL" id="TVT36181.1"/>
    </source>
</evidence>
<accession>A0A558BI37</accession>
<dbReference type="PANTHER" id="PTHR43798">
    <property type="entry name" value="MONOACYLGLYCEROL LIPASE"/>
    <property type="match status" value="1"/>
</dbReference>
<proteinExistence type="predicted"/>
<evidence type="ECO:0000313" key="3">
    <source>
        <dbReference type="Proteomes" id="UP000319142"/>
    </source>
</evidence>
<feature type="domain" description="AB hydrolase-1" evidence="1">
    <location>
        <begin position="49"/>
        <end position="283"/>
    </location>
</feature>
<dbReference type="Gene3D" id="3.40.50.1820">
    <property type="entry name" value="alpha/beta hydrolase"/>
    <property type="match status" value="1"/>
</dbReference>
<dbReference type="Proteomes" id="UP000319142">
    <property type="component" value="Unassembled WGS sequence"/>
</dbReference>
<dbReference type="PRINTS" id="PR00111">
    <property type="entry name" value="ABHYDROLASE"/>
</dbReference>
<dbReference type="InterPro" id="IPR029058">
    <property type="entry name" value="AB_hydrolase_fold"/>
</dbReference>
<dbReference type="GO" id="GO:0046464">
    <property type="term" value="P:acylglycerol catabolic process"/>
    <property type="evidence" value="ECO:0007669"/>
    <property type="project" value="TreeGrafter"/>
</dbReference>
<dbReference type="GO" id="GO:0047372">
    <property type="term" value="F:monoacylglycerol lipase activity"/>
    <property type="evidence" value="ECO:0007669"/>
    <property type="project" value="TreeGrafter"/>
</dbReference>
<dbReference type="InterPro" id="IPR000073">
    <property type="entry name" value="AB_hydrolase_1"/>
</dbReference>
<dbReference type="EMBL" id="VMRX01000001">
    <property type="protein sequence ID" value="TVT36181.1"/>
    <property type="molecule type" value="Genomic_DNA"/>
</dbReference>
<dbReference type="InterPro" id="IPR050266">
    <property type="entry name" value="AB_hydrolase_sf"/>
</dbReference>
<dbReference type="PANTHER" id="PTHR43798:SF5">
    <property type="entry name" value="MONOACYLGLYCEROL LIPASE ABHD6"/>
    <property type="match status" value="1"/>
</dbReference>
<comment type="caution">
    <text evidence="2">The sequence shown here is derived from an EMBL/GenBank/DDBJ whole genome shotgun (WGS) entry which is preliminary data.</text>
</comment>
<dbReference type="RefSeq" id="WP_273131395.1">
    <property type="nucleotide sequence ID" value="NZ_VMRX01000001.1"/>
</dbReference>
<name>A0A558BI37_9GAMM</name>
<dbReference type="Pfam" id="PF12697">
    <property type="entry name" value="Abhydrolase_6"/>
    <property type="match status" value="1"/>
</dbReference>
<reference evidence="2 3" key="1">
    <citation type="submission" date="2019-07" db="EMBL/GenBank/DDBJ databases">
        <title>The pathways for chlorine oxyanion respiration interact through the shared metabolite chlorate.</title>
        <authorList>
            <person name="Barnum T.P."/>
            <person name="Cheng Y."/>
            <person name="Hill K.A."/>
            <person name="Lucas L.N."/>
            <person name="Carlson H.K."/>
            <person name="Coates J.D."/>
        </authorList>
    </citation>
    <scope>NUCLEOTIDE SEQUENCE [LARGE SCALE GENOMIC DNA]</scope>
    <source>
        <strain evidence="2">UCB</strain>
    </source>
</reference>
<dbReference type="AlphaFoldDB" id="A0A558BI37"/>
<keyword evidence="2" id="KW-0378">Hydrolase</keyword>
<protein>
    <submittedName>
        <fullName evidence="2">Alpha/beta hydrolase</fullName>
    </submittedName>
</protein>
<organism evidence="2 3">
    <name type="scientific">Marinobacter vinifirmus</name>
    <dbReference type="NCBI Taxonomy" id="355591"/>
    <lineage>
        <taxon>Bacteria</taxon>
        <taxon>Pseudomonadati</taxon>
        <taxon>Pseudomonadota</taxon>
        <taxon>Gammaproteobacteria</taxon>
        <taxon>Pseudomonadales</taxon>
        <taxon>Marinobacteraceae</taxon>
        <taxon>Marinobacter</taxon>
    </lineage>
</organism>
<gene>
    <name evidence="2" type="ORF">FHK81_00455</name>
</gene>
<dbReference type="SUPFAM" id="SSF53474">
    <property type="entry name" value="alpha/beta-Hydrolases"/>
    <property type="match status" value="1"/>
</dbReference>
<sequence length="295" mass="32919">MRIPAPNLWPAARTGQRWLLRARRKETLVDGHRLVFLERGRPTPGKPTLVLIHGFAAMKENWALWMQMLPADWHLLVPDVPGLGESQYRPDACYRYESQARRLGQWLSGYATDNLHIAGSSMGGAIASVMAHTLDRPPRTVTLLNSAGIPEQPDADLNAPFKTDRDAILIPRDWSGVYRMFNSVGNGKPTLPGLAMTGLLGPDLLQRRDSLRHIFNDMLADPLAPARYLGTGTPPLQVQWGDKDVITPTRCVDWFGAATPHAEVHVFRGVGHLPMLEKPGRSARVLEDFIRRHSQ</sequence>
<dbReference type="GO" id="GO:0016020">
    <property type="term" value="C:membrane"/>
    <property type="evidence" value="ECO:0007669"/>
    <property type="project" value="TreeGrafter"/>
</dbReference>